<protein>
    <submittedName>
        <fullName evidence="1">Uncharacterized protein</fullName>
    </submittedName>
</protein>
<accession>A0A830CEW5</accession>
<dbReference type="AlphaFoldDB" id="A0A830CEW5"/>
<name>A0A830CEW5_9LAMI</name>
<reference evidence="1" key="1">
    <citation type="submission" date="2020-07" db="EMBL/GenBank/DDBJ databases">
        <title>Ethylene signaling mediates host invasion by parasitic plants.</title>
        <authorList>
            <person name="Yoshida S."/>
        </authorList>
    </citation>
    <scope>NUCLEOTIDE SEQUENCE</scope>
    <source>
        <strain evidence="1">Okayama</strain>
    </source>
</reference>
<proteinExistence type="predicted"/>
<gene>
    <name evidence="1" type="ORF">PHJA_001918700</name>
</gene>
<sequence>MDSYNSEALEVHDMKIDMLTNIMVHGLKIGPLTSALPRNCPLDAEWLKIHTRGPLKISRVVLEETIER</sequence>
<dbReference type="Proteomes" id="UP000653305">
    <property type="component" value="Unassembled WGS sequence"/>
</dbReference>
<dbReference type="EMBL" id="BMAC01000501">
    <property type="protein sequence ID" value="GFP97746.1"/>
    <property type="molecule type" value="Genomic_DNA"/>
</dbReference>
<evidence type="ECO:0000313" key="1">
    <source>
        <dbReference type="EMBL" id="GFP97746.1"/>
    </source>
</evidence>
<organism evidence="1 2">
    <name type="scientific">Phtheirospermum japonicum</name>
    <dbReference type="NCBI Taxonomy" id="374723"/>
    <lineage>
        <taxon>Eukaryota</taxon>
        <taxon>Viridiplantae</taxon>
        <taxon>Streptophyta</taxon>
        <taxon>Embryophyta</taxon>
        <taxon>Tracheophyta</taxon>
        <taxon>Spermatophyta</taxon>
        <taxon>Magnoliopsida</taxon>
        <taxon>eudicotyledons</taxon>
        <taxon>Gunneridae</taxon>
        <taxon>Pentapetalae</taxon>
        <taxon>asterids</taxon>
        <taxon>lamiids</taxon>
        <taxon>Lamiales</taxon>
        <taxon>Orobanchaceae</taxon>
        <taxon>Orobanchaceae incertae sedis</taxon>
        <taxon>Phtheirospermum</taxon>
    </lineage>
</organism>
<evidence type="ECO:0000313" key="2">
    <source>
        <dbReference type="Proteomes" id="UP000653305"/>
    </source>
</evidence>
<dbReference type="OrthoDB" id="913893at2759"/>
<keyword evidence="2" id="KW-1185">Reference proteome</keyword>
<comment type="caution">
    <text evidence="1">The sequence shown here is derived from an EMBL/GenBank/DDBJ whole genome shotgun (WGS) entry which is preliminary data.</text>
</comment>